<proteinExistence type="predicted"/>
<dbReference type="Proteomes" id="UP000180043">
    <property type="component" value="Unassembled WGS sequence"/>
</dbReference>
<dbReference type="GO" id="GO:0032259">
    <property type="term" value="P:methylation"/>
    <property type="evidence" value="ECO:0007669"/>
    <property type="project" value="UniProtKB-KW"/>
</dbReference>
<organism evidence="2 3">
    <name type="scientific">Mycobacteroides chelonae</name>
    <name type="common">Mycobacterium chelonae</name>
    <dbReference type="NCBI Taxonomy" id="1774"/>
    <lineage>
        <taxon>Bacteria</taxon>
        <taxon>Bacillati</taxon>
        <taxon>Actinomycetota</taxon>
        <taxon>Actinomycetes</taxon>
        <taxon>Mycobacteriales</taxon>
        <taxon>Mycobacteriaceae</taxon>
        <taxon>Mycobacteroides</taxon>
    </lineage>
</organism>
<evidence type="ECO:0000256" key="1">
    <source>
        <dbReference type="SAM" id="MobiDB-lite"/>
    </source>
</evidence>
<dbReference type="Gene3D" id="3.40.50.150">
    <property type="entry name" value="Vaccinia Virus protein VP39"/>
    <property type="match status" value="1"/>
</dbReference>
<dbReference type="GO" id="GO:0008168">
    <property type="term" value="F:methyltransferase activity"/>
    <property type="evidence" value="ECO:0007669"/>
    <property type="project" value="UniProtKB-KW"/>
</dbReference>
<accession>A0A1S1LCG0</accession>
<feature type="region of interest" description="Disordered" evidence="1">
    <location>
        <begin position="1"/>
        <end position="20"/>
    </location>
</feature>
<name>A0A1S1LCG0_MYCCH</name>
<keyword evidence="2" id="KW-0489">Methyltransferase</keyword>
<dbReference type="InterPro" id="IPR029063">
    <property type="entry name" value="SAM-dependent_MTases_sf"/>
</dbReference>
<dbReference type="CDD" id="cd02440">
    <property type="entry name" value="AdoMet_MTases"/>
    <property type="match status" value="1"/>
</dbReference>
<protein>
    <submittedName>
        <fullName evidence="2">DNA methyltransferase</fullName>
    </submittedName>
</protein>
<dbReference type="AlphaFoldDB" id="A0A1S1LCG0"/>
<evidence type="ECO:0000313" key="2">
    <source>
        <dbReference type="EMBL" id="OHU47343.1"/>
    </source>
</evidence>
<dbReference type="EMBL" id="MLIQ01000042">
    <property type="protein sequence ID" value="OHU47343.1"/>
    <property type="molecule type" value="Genomic_DNA"/>
</dbReference>
<dbReference type="PRINTS" id="PR00507">
    <property type="entry name" value="N12N6MTFRASE"/>
</dbReference>
<sequence length="277" mass="30970">MGTEQRAAPSTQAAAGEAERLGQFPTPAWAAAALVREHLPDLDVSDFVLEPTCGPGRFLAAIPAHVQALGVEIDPRLAQQARTLTGRQVIAGDFLSVDIPDTPTVVLGNPPFETRFIEQILDKAHSLLPTDGRVCFVLPAYFFQTARRVTRYSEHWSISQQIVPRNLYRGLKHPLVFAQFKKDQQRMLFGFLLFHELTFLQGLPKPVREAMDSGPVTWTSVVREAIGEHGGEASLAQIYEYVSSRRPTSNPAWREQVRKICQQRTRRLARGRYAVTA</sequence>
<evidence type="ECO:0000313" key="3">
    <source>
        <dbReference type="Proteomes" id="UP000180043"/>
    </source>
</evidence>
<reference evidence="2 3" key="1">
    <citation type="submission" date="2016-10" db="EMBL/GenBank/DDBJ databases">
        <title>Evaluation of Human, Veterinary and Environmental Mycobacterium chelonae Isolates by Core Genome Phylogenomic Analysis, Targeted Gene Comparison, and Anti-microbial Susceptibility Patterns: A Tale of Mistaken Identities.</title>
        <authorList>
            <person name="Fogelson S.B."/>
            <person name="Camus A.C."/>
            <person name="Lorenz W."/>
            <person name="Vasireddy R."/>
            <person name="Vasireddy S."/>
            <person name="Smith T."/>
            <person name="Brown-Elliott B.A."/>
            <person name="Wallace R.J.Jr."/>
            <person name="Hasan N.A."/>
            <person name="Reischl U."/>
            <person name="Sanchez S."/>
        </authorList>
    </citation>
    <scope>NUCLEOTIDE SEQUENCE [LARGE SCALE GENOMIC DNA]</scope>
    <source>
        <strain evidence="2 3">15515</strain>
    </source>
</reference>
<dbReference type="SUPFAM" id="SSF53335">
    <property type="entry name" value="S-adenosyl-L-methionine-dependent methyltransferases"/>
    <property type="match status" value="1"/>
</dbReference>
<dbReference type="RefSeq" id="WP_070947962.1">
    <property type="nucleotide sequence ID" value="NZ_MLIQ01000042.1"/>
</dbReference>
<comment type="caution">
    <text evidence="2">The sequence shown here is derived from an EMBL/GenBank/DDBJ whole genome shotgun (WGS) entry which is preliminary data.</text>
</comment>
<keyword evidence="2" id="KW-0808">Transferase</keyword>
<gene>
    <name evidence="2" type="ORF">BKG82_27210</name>
</gene>